<protein>
    <submittedName>
        <fullName evidence="9">Unannotated protein</fullName>
    </submittedName>
</protein>
<keyword evidence="5" id="KW-0448">Lipopolysaccharide biosynthesis</keyword>
<dbReference type="GO" id="GO:0005886">
    <property type="term" value="C:plasma membrane"/>
    <property type="evidence" value="ECO:0007669"/>
    <property type="project" value="TreeGrafter"/>
</dbReference>
<reference evidence="9" key="1">
    <citation type="submission" date="2020-05" db="EMBL/GenBank/DDBJ databases">
        <authorList>
            <person name="Chiriac C."/>
            <person name="Salcher M."/>
            <person name="Ghai R."/>
            <person name="Kavagutti S V."/>
        </authorList>
    </citation>
    <scope>NUCLEOTIDE SEQUENCE</scope>
</reference>
<dbReference type="CDD" id="cd04179">
    <property type="entry name" value="DPM_DPG-synthase_like"/>
    <property type="match status" value="1"/>
</dbReference>
<dbReference type="InterPro" id="IPR050256">
    <property type="entry name" value="Glycosyltransferase_2"/>
</dbReference>
<keyword evidence="3" id="KW-0808">Transferase</keyword>
<evidence type="ECO:0000313" key="9">
    <source>
        <dbReference type="EMBL" id="CAB4323726.1"/>
    </source>
</evidence>
<keyword evidence="1" id="KW-1003">Cell membrane</keyword>
<proteinExistence type="predicted"/>
<dbReference type="Pfam" id="PF00535">
    <property type="entry name" value="Glycos_transf_2"/>
    <property type="match status" value="1"/>
</dbReference>
<evidence type="ECO:0000256" key="4">
    <source>
        <dbReference type="ARBA" id="ARBA00022692"/>
    </source>
</evidence>
<keyword evidence="6" id="KW-1133">Transmembrane helix</keyword>
<name>A0A6J5YG74_9ZZZZ</name>
<evidence type="ECO:0000313" key="10">
    <source>
        <dbReference type="EMBL" id="CAB4932379.1"/>
    </source>
</evidence>
<evidence type="ECO:0000256" key="5">
    <source>
        <dbReference type="ARBA" id="ARBA00022985"/>
    </source>
</evidence>
<dbReference type="PANTHER" id="PTHR48090:SF3">
    <property type="entry name" value="UNDECAPRENYL-PHOSPHATE 4-DEOXY-4-FORMAMIDO-L-ARABINOSE TRANSFERASE"/>
    <property type="match status" value="1"/>
</dbReference>
<feature type="domain" description="Glycosyltransferase 2-like" evidence="8">
    <location>
        <begin position="12"/>
        <end position="180"/>
    </location>
</feature>
<gene>
    <name evidence="9" type="ORF">UFOPK1392_01483</name>
    <name evidence="10" type="ORF">UFOPK3733_00752</name>
</gene>
<dbReference type="SUPFAM" id="SSF53448">
    <property type="entry name" value="Nucleotide-diphospho-sugar transferases"/>
    <property type="match status" value="1"/>
</dbReference>
<dbReference type="Gene3D" id="3.90.550.10">
    <property type="entry name" value="Spore Coat Polysaccharide Biosynthesis Protein SpsA, Chain A"/>
    <property type="match status" value="1"/>
</dbReference>
<dbReference type="InterPro" id="IPR001173">
    <property type="entry name" value="Glyco_trans_2-like"/>
</dbReference>
<dbReference type="EMBL" id="CAEMXZ010000066">
    <property type="protein sequence ID" value="CAB4323726.1"/>
    <property type="molecule type" value="Genomic_DNA"/>
</dbReference>
<sequence length="263" mass="29631">MTDMSNFESLTIFYPMWNEEDTIERAVKAAFEAGDALVAEGEISRYDVLIIDDASTDRTPELADALAAADPRVSVVHHPTNRKLGGSLKTGFANATGELILYTDADLPFDMAETLKAVRLLRIYQADIVSAYRFDRTGEGPRRLVYSYAYNHLIQTVFGLRLRDMNFAFKLVRRSVFEHIELKSEGSFIDVELLARAQKLGFSIVQFGVDYFPRTRGISTLSSNSVIMKILREMSDLRSELKALTPLPAEVLRPWEFRSDSGS</sequence>
<evidence type="ECO:0000256" key="3">
    <source>
        <dbReference type="ARBA" id="ARBA00022679"/>
    </source>
</evidence>
<keyword evidence="7" id="KW-0472">Membrane</keyword>
<evidence type="ECO:0000256" key="2">
    <source>
        <dbReference type="ARBA" id="ARBA00022676"/>
    </source>
</evidence>
<evidence type="ECO:0000256" key="1">
    <source>
        <dbReference type="ARBA" id="ARBA00022475"/>
    </source>
</evidence>
<dbReference type="PANTHER" id="PTHR48090">
    <property type="entry name" value="UNDECAPRENYL-PHOSPHATE 4-DEOXY-4-FORMAMIDO-L-ARABINOSE TRANSFERASE-RELATED"/>
    <property type="match status" value="1"/>
</dbReference>
<dbReference type="AlphaFoldDB" id="A0A6J5YG74"/>
<keyword evidence="2" id="KW-0328">Glycosyltransferase</keyword>
<dbReference type="InterPro" id="IPR029044">
    <property type="entry name" value="Nucleotide-diphossugar_trans"/>
</dbReference>
<evidence type="ECO:0000259" key="8">
    <source>
        <dbReference type="Pfam" id="PF00535"/>
    </source>
</evidence>
<evidence type="ECO:0000256" key="6">
    <source>
        <dbReference type="ARBA" id="ARBA00022989"/>
    </source>
</evidence>
<organism evidence="9">
    <name type="scientific">freshwater metagenome</name>
    <dbReference type="NCBI Taxonomy" id="449393"/>
    <lineage>
        <taxon>unclassified sequences</taxon>
        <taxon>metagenomes</taxon>
        <taxon>ecological metagenomes</taxon>
    </lineage>
</organism>
<accession>A0A6J5YG74</accession>
<evidence type="ECO:0000256" key="7">
    <source>
        <dbReference type="ARBA" id="ARBA00023136"/>
    </source>
</evidence>
<dbReference type="GO" id="GO:0099621">
    <property type="term" value="F:undecaprenyl-phosphate 4-deoxy-4-formamido-L-arabinose transferase activity"/>
    <property type="evidence" value="ECO:0007669"/>
    <property type="project" value="TreeGrafter"/>
</dbReference>
<dbReference type="EMBL" id="CAFBNC010000027">
    <property type="protein sequence ID" value="CAB4932379.1"/>
    <property type="molecule type" value="Genomic_DNA"/>
</dbReference>
<dbReference type="GO" id="GO:0009103">
    <property type="term" value="P:lipopolysaccharide biosynthetic process"/>
    <property type="evidence" value="ECO:0007669"/>
    <property type="project" value="UniProtKB-KW"/>
</dbReference>
<keyword evidence="4" id="KW-0812">Transmembrane</keyword>